<dbReference type="InterPro" id="IPR000210">
    <property type="entry name" value="BTB/POZ_dom"/>
</dbReference>
<evidence type="ECO:0000313" key="3">
    <source>
        <dbReference type="Proteomes" id="UP000007115"/>
    </source>
</evidence>
<dbReference type="STRING" id="413071.G9MFD9"/>
<gene>
    <name evidence="2" type="ORF">TRIVIDRAFT_34151</name>
</gene>
<dbReference type="OMA" id="CLASEYF"/>
<dbReference type="HOGENOM" id="CLU_031555_5_1_1"/>
<name>G9MFD9_HYPVG</name>
<feature type="domain" description="BTB" evidence="1">
    <location>
        <begin position="77"/>
        <end position="158"/>
    </location>
</feature>
<dbReference type="GeneID" id="25793294"/>
<sequence>MQPIVHEIDPTGDTLFILRKPDAPFAVDRSFVQWPRALPQYWTPEMQQNEQHLANCALAPPRTVTWNPEMHMRLSSKHLCLASEYFQKMMANDWRETNAENGYSYTITAEDWDKKALLLLMNIIHGQTHKVDRFINLEMLAKIAVLVDYYQCHQAVQFFANSWISQLRQPLPSSYGRDLLLRLFVSYVFSETYTFHTLTKTIIYESRGSIHTLGLPIPQKMIGKFQ</sequence>
<dbReference type="Pfam" id="PF00651">
    <property type="entry name" value="BTB"/>
    <property type="match status" value="1"/>
</dbReference>
<dbReference type="AlphaFoldDB" id="G9MFD9"/>
<dbReference type="InterPro" id="IPR011333">
    <property type="entry name" value="SKP1/BTB/POZ_sf"/>
</dbReference>
<protein>
    <recommendedName>
        <fullName evidence="1">BTB domain-containing protein</fullName>
    </recommendedName>
</protein>
<dbReference type="OrthoDB" id="5326346at2759"/>
<dbReference type="SUPFAM" id="SSF54695">
    <property type="entry name" value="POZ domain"/>
    <property type="match status" value="1"/>
</dbReference>
<dbReference type="VEuPathDB" id="FungiDB:TRIVIDRAFT_34151"/>
<dbReference type="RefSeq" id="XP_013961319.1">
    <property type="nucleotide sequence ID" value="XM_014105844.1"/>
</dbReference>
<proteinExistence type="predicted"/>
<dbReference type="EMBL" id="ABDF02000001">
    <property type="protein sequence ID" value="EHK27105.1"/>
    <property type="molecule type" value="Genomic_DNA"/>
</dbReference>
<dbReference type="InParanoid" id="G9MFD9"/>
<evidence type="ECO:0000313" key="2">
    <source>
        <dbReference type="EMBL" id="EHK27105.1"/>
    </source>
</evidence>
<reference evidence="2 3" key="1">
    <citation type="journal article" date="2011" name="Genome Biol.">
        <title>Comparative genome sequence analysis underscores mycoparasitism as the ancestral life style of Trichoderma.</title>
        <authorList>
            <person name="Kubicek C.P."/>
            <person name="Herrera-Estrella A."/>
            <person name="Seidl-Seiboth V."/>
            <person name="Martinez D.A."/>
            <person name="Druzhinina I.S."/>
            <person name="Thon M."/>
            <person name="Zeilinger S."/>
            <person name="Casas-Flores S."/>
            <person name="Horwitz B.A."/>
            <person name="Mukherjee P.K."/>
            <person name="Mukherjee M."/>
            <person name="Kredics L."/>
            <person name="Alcaraz L.D."/>
            <person name="Aerts A."/>
            <person name="Antal Z."/>
            <person name="Atanasova L."/>
            <person name="Cervantes-Badillo M.G."/>
            <person name="Challacombe J."/>
            <person name="Chertkov O."/>
            <person name="McCluskey K."/>
            <person name="Coulpier F."/>
            <person name="Deshpande N."/>
            <person name="von Doehren H."/>
            <person name="Ebbole D.J."/>
            <person name="Esquivel-Naranjo E.U."/>
            <person name="Fekete E."/>
            <person name="Flipphi M."/>
            <person name="Glaser F."/>
            <person name="Gomez-Rodriguez E.Y."/>
            <person name="Gruber S."/>
            <person name="Han C."/>
            <person name="Henrissat B."/>
            <person name="Hermosa R."/>
            <person name="Hernandez-Onate M."/>
            <person name="Karaffa L."/>
            <person name="Kosti I."/>
            <person name="Le Crom S."/>
            <person name="Lindquist E."/>
            <person name="Lucas S."/>
            <person name="Luebeck M."/>
            <person name="Luebeck P.S."/>
            <person name="Margeot A."/>
            <person name="Metz B."/>
            <person name="Misra M."/>
            <person name="Nevalainen H."/>
            <person name="Omann M."/>
            <person name="Packer N."/>
            <person name="Perrone G."/>
            <person name="Uresti-Rivera E.E."/>
            <person name="Salamov A."/>
            <person name="Schmoll M."/>
            <person name="Seiboth B."/>
            <person name="Shapiro H."/>
            <person name="Sukno S."/>
            <person name="Tamayo-Ramos J.A."/>
            <person name="Tisch D."/>
            <person name="Wiest A."/>
            <person name="Wilkinson H.H."/>
            <person name="Zhang M."/>
            <person name="Coutinho P.M."/>
            <person name="Kenerley C.M."/>
            <person name="Monte E."/>
            <person name="Baker S.E."/>
            <person name="Grigoriev I.V."/>
        </authorList>
    </citation>
    <scope>NUCLEOTIDE SEQUENCE [LARGE SCALE GENOMIC DNA]</scope>
    <source>
        <strain evidence="3">Gv29-8 / FGSC 10586</strain>
    </source>
</reference>
<dbReference type="eggNOG" id="ENOG502S8FX">
    <property type="taxonomic scope" value="Eukaryota"/>
</dbReference>
<accession>G9MFD9</accession>
<dbReference type="Gene3D" id="3.30.710.10">
    <property type="entry name" value="Potassium Channel Kv1.1, Chain A"/>
    <property type="match status" value="1"/>
</dbReference>
<comment type="caution">
    <text evidence="2">The sequence shown here is derived from an EMBL/GenBank/DDBJ whole genome shotgun (WGS) entry which is preliminary data.</text>
</comment>
<keyword evidence="3" id="KW-1185">Reference proteome</keyword>
<dbReference type="Proteomes" id="UP000007115">
    <property type="component" value="Unassembled WGS sequence"/>
</dbReference>
<organism evidence="2 3">
    <name type="scientific">Hypocrea virens (strain Gv29-8 / FGSC 10586)</name>
    <name type="common">Gliocladium virens</name>
    <name type="synonym">Trichoderma virens</name>
    <dbReference type="NCBI Taxonomy" id="413071"/>
    <lineage>
        <taxon>Eukaryota</taxon>
        <taxon>Fungi</taxon>
        <taxon>Dikarya</taxon>
        <taxon>Ascomycota</taxon>
        <taxon>Pezizomycotina</taxon>
        <taxon>Sordariomycetes</taxon>
        <taxon>Hypocreomycetidae</taxon>
        <taxon>Hypocreales</taxon>
        <taxon>Hypocreaceae</taxon>
        <taxon>Trichoderma</taxon>
    </lineage>
</organism>
<evidence type="ECO:0000259" key="1">
    <source>
        <dbReference type="Pfam" id="PF00651"/>
    </source>
</evidence>